<feature type="non-terminal residue" evidence="1">
    <location>
        <position position="47"/>
    </location>
</feature>
<dbReference type="EMBL" id="UINC01183413">
    <property type="protein sequence ID" value="SVD94172.1"/>
    <property type="molecule type" value="Genomic_DNA"/>
</dbReference>
<name>A0A382ZFC1_9ZZZZ</name>
<accession>A0A382ZFC1</accession>
<proteinExistence type="predicted"/>
<protein>
    <submittedName>
        <fullName evidence="1">Uncharacterized protein</fullName>
    </submittedName>
</protein>
<reference evidence="1" key="1">
    <citation type="submission" date="2018-05" db="EMBL/GenBank/DDBJ databases">
        <authorList>
            <person name="Lanie J.A."/>
            <person name="Ng W.-L."/>
            <person name="Kazmierczak K.M."/>
            <person name="Andrzejewski T.M."/>
            <person name="Davidsen T.M."/>
            <person name="Wayne K.J."/>
            <person name="Tettelin H."/>
            <person name="Glass J.I."/>
            <person name="Rusch D."/>
            <person name="Podicherti R."/>
            <person name="Tsui H.-C.T."/>
            <person name="Winkler M.E."/>
        </authorList>
    </citation>
    <scope>NUCLEOTIDE SEQUENCE</scope>
</reference>
<organism evidence="1">
    <name type="scientific">marine metagenome</name>
    <dbReference type="NCBI Taxonomy" id="408172"/>
    <lineage>
        <taxon>unclassified sequences</taxon>
        <taxon>metagenomes</taxon>
        <taxon>ecological metagenomes</taxon>
    </lineage>
</organism>
<sequence length="47" mass="5449">MTKITPSEHWNGFNFMFSNGWSISIQQSDDHYCRVGHTAEVAIFDDK</sequence>
<gene>
    <name evidence="1" type="ORF">METZ01_LOCUS447026</name>
</gene>
<dbReference type="AlphaFoldDB" id="A0A382ZFC1"/>
<evidence type="ECO:0000313" key="1">
    <source>
        <dbReference type="EMBL" id="SVD94172.1"/>
    </source>
</evidence>